<gene>
    <name evidence="2" type="ORF">SAMN04488690_3822</name>
</gene>
<dbReference type="Gene3D" id="1.25.40.10">
    <property type="entry name" value="Tetratricopeptide repeat domain"/>
    <property type="match status" value="1"/>
</dbReference>
<evidence type="ECO:0008006" key="4">
    <source>
        <dbReference type="Google" id="ProtNLM"/>
    </source>
</evidence>
<evidence type="ECO:0000256" key="1">
    <source>
        <dbReference type="SAM" id="SignalP"/>
    </source>
</evidence>
<organism evidence="2 3">
    <name type="scientific">Stenotrophomonas indicatrix</name>
    <dbReference type="NCBI Taxonomy" id="2045451"/>
    <lineage>
        <taxon>Bacteria</taxon>
        <taxon>Pseudomonadati</taxon>
        <taxon>Pseudomonadota</taxon>
        <taxon>Gammaproteobacteria</taxon>
        <taxon>Lysobacterales</taxon>
        <taxon>Lysobacteraceae</taxon>
        <taxon>Stenotrophomonas</taxon>
    </lineage>
</organism>
<keyword evidence="1" id="KW-0732">Signal</keyword>
<protein>
    <recommendedName>
        <fullName evidence="4">Tetratricopeptide repeat-containing protein</fullName>
    </recommendedName>
</protein>
<dbReference type="GeneID" id="64105828"/>
<name>A0A1W1H3K3_9GAMM</name>
<dbReference type="PROSITE" id="PS51257">
    <property type="entry name" value="PROKAR_LIPOPROTEIN"/>
    <property type="match status" value="1"/>
</dbReference>
<reference evidence="3" key="1">
    <citation type="submission" date="2016-10" db="EMBL/GenBank/DDBJ databases">
        <authorList>
            <person name="Varghese N."/>
        </authorList>
    </citation>
    <scope>NUCLEOTIDE SEQUENCE [LARGE SCALE GENOMIC DNA]</scope>
    <source>
        <strain evidence="3">92MFCol6.1</strain>
    </source>
</reference>
<dbReference type="AlphaFoldDB" id="A0A1W1H3K3"/>
<dbReference type="SUPFAM" id="SSF48452">
    <property type="entry name" value="TPR-like"/>
    <property type="match status" value="1"/>
</dbReference>
<evidence type="ECO:0000313" key="2">
    <source>
        <dbReference type="EMBL" id="SLM26064.1"/>
    </source>
</evidence>
<accession>A0A1W1H3K3</accession>
<sequence length="178" mass="18935">MMPMTIRSLFQPLVLSGLSLALAACVSSAPQVVKPVDTTTPAQRLAAVEAAAGPDDKELSVQPLRDSQVEDLRQTALTQRKANDLAGAAGSLDQALQIVAGDPSVLQERAELALLQGQWAEAETFARKAVDLGSKTGPLCRRHWATIEQARLARGEKENAVSAHAQIEGCTVPGIKRY</sequence>
<proteinExistence type="predicted"/>
<feature type="signal peptide" evidence="1">
    <location>
        <begin position="1"/>
        <end position="23"/>
    </location>
</feature>
<feature type="chain" id="PRO_5010739956" description="Tetratricopeptide repeat-containing protein" evidence="1">
    <location>
        <begin position="24"/>
        <end position="178"/>
    </location>
</feature>
<dbReference type="RefSeq" id="WP_080150494.1">
    <property type="nucleotide sequence ID" value="NZ_CP037883.1"/>
</dbReference>
<dbReference type="Proteomes" id="UP000191133">
    <property type="component" value="Unassembled WGS sequence"/>
</dbReference>
<dbReference type="InterPro" id="IPR011990">
    <property type="entry name" value="TPR-like_helical_dom_sf"/>
</dbReference>
<dbReference type="EMBL" id="FWEU01000006">
    <property type="protein sequence ID" value="SLM26064.1"/>
    <property type="molecule type" value="Genomic_DNA"/>
</dbReference>
<evidence type="ECO:0000313" key="3">
    <source>
        <dbReference type="Proteomes" id="UP000191133"/>
    </source>
</evidence>